<dbReference type="eggNOG" id="COG1387">
    <property type="taxonomic scope" value="Bacteria"/>
</dbReference>
<keyword evidence="2" id="KW-0548">Nucleotidyltransferase</keyword>
<evidence type="ECO:0000259" key="4">
    <source>
        <dbReference type="SMART" id="SM00483"/>
    </source>
</evidence>
<sequence>MENASIAEILEEYAKYLEINNEDFFRVRAYNSAARSVLGLDFNIAEILKSGEELPKIKGVGKNIQGHIEEIVNSGTFHELEEIKSNTPQILIVMNKIPGVGAKKAFKIHKELGVNSLGELEYACIENRLAMLDGFGEKSQNKILKNIEYVKLSMQRRLLADAEETAEKIHSFFESIDYVEKYEIAGSYRRKLETVKDLDLVIVAQGESNVLDKIAKEGFFDEIREGGEKKISAALDGLPVDLRCFEKDDFYTALHHFTGSKAHHERLRGIAKSKNFKINEYGIFQGDKKLKVSSEEEIYEILGLHYIPPELREGIFEFREDLDFENLVTEEDIKGIFHIHTNYSDGAMALQDIVDYCRSRNFKYTGISDHSRSAFYAGGLKEEELFDQIEKIDAVNAENRDFFVFKGIESDILPDGSLDYSKDVLQKLDFVIASIHSHFNMSMSEMTDRIIKAVNNPCTKILGHPTGRLLLSRDGYQVDMYEVIKECCRNNVIIELNCNPYRLDIDWRYLQTLIKEGGRVILCPDAHSKNGFEHIKYGVYAARKGGLTPAHVLNTLDTDGIAGILKNKC</sequence>
<dbReference type="Proteomes" id="UP000006621">
    <property type="component" value="Chromosome"/>
</dbReference>
<dbReference type="STRING" id="717231.Flexsi_1229"/>
<dbReference type="Gene3D" id="3.30.460.10">
    <property type="entry name" value="Beta Polymerase, domain 2"/>
    <property type="match status" value="1"/>
</dbReference>
<dbReference type="eggNOG" id="COG1796">
    <property type="taxonomic scope" value="Bacteria"/>
</dbReference>
<dbReference type="InterPro" id="IPR002054">
    <property type="entry name" value="DNA-dir_DNA_pol_X"/>
</dbReference>
<dbReference type="GO" id="GO:0003677">
    <property type="term" value="F:DNA binding"/>
    <property type="evidence" value="ECO:0007669"/>
    <property type="project" value="InterPro"/>
</dbReference>
<dbReference type="SMART" id="SM00483">
    <property type="entry name" value="POLXc"/>
    <property type="match status" value="1"/>
</dbReference>
<dbReference type="GO" id="GO:0003887">
    <property type="term" value="F:DNA-directed DNA polymerase activity"/>
    <property type="evidence" value="ECO:0007669"/>
    <property type="project" value="InterPro"/>
</dbReference>
<dbReference type="SUPFAM" id="SSF81301">
    <property type="entry name" value="Nucleotidyltransferase"/>
    <property type="match status" value="1"/>
</dbReference>
<keyword evidence="6" id="KW-1185">Reference proteome</keyword>
<feature type="domain" description="Polymerase/histidinol phosphatase N-terminal" evidence="3">
    <location>
        <begin position="335"/>
        <end position="414"/>
    </location>
</feature>
<dbReference type="InterPro" id="IPR016195">
    <property type="entry name" value="Pol/histidinol_Pase-like"/>
</dbReference>
<dbReference type="GO" id="GO:0042578">
    <property type="term" value="F:phosphoric ester hydrolase activity"/>
    <property type="evidence" value="ECO:0007669"/>
    <property type="project" value="TreeGrafter"/>
</dbReference>
<dbReference type="SMART" id="SM00481">
    <property type="entry name" value="POLIIIAc"/>
    <property type="match status" value="1"/>
</dbReference>
<dbReference type="PANTHER" id="PTHR36928:SF1">
    <property type="entry name" value="PHOSPHATASE YCDX-RELATED"/>
    <property type="match status" value="1"/>
</dbReference>
<dbReference type="InterPro" id="IPR004013">
    <property type="entry name" value="PHP_dom"/>
</dbReference>
<dbReference type="Pfam" id="PF14520">
    <property type="entry name" value="HHH_5"/>
    <property type="match status" value="1"/>
</dbReference>
<dbReference type="Pfam" id="PF02811">
    <property type="entry name" value="PHP"/>
    <property type="match status" value="1"/>
</dbReference>
<dbReference type="Pfam" id="PF14791">
    <property type="entry name" value="DNA_pol_B_thumb"/>
    <property type="match status" value="1"/>
</dbReference>
<dbReference type="Gene3D" id="3.30.210.10">
    <property type="entry name" value="DNA polymerase, thumb domain"/>
    <property type="match status" value="1"/>
</dbReference>
<evidence type="ECO:0000313" key="6">
    <source>
        <dbReference type="Proteomes" id="UP000006621"/>
    </source>
</evidence>
<dbReference type="KEGG" id="fsi:Flexsi_1229"/>
<dbReference type="OrthoDB" id="9808747at2"/>
<dbReference type="SUPFAM" id="SSF89550">
    <property type="entry name" value="PHP domain-like"/>
    <property type="match status" value="1"/>
</dbReference>
<dbReference type="InterPro" id="IPR010996">
    <property type="entry name" value="HHH_MUS81"/>
</dbReference>
<dbReference type="InterPro" id="IPR003141">
    <property type="entry name" value="Pol/His_phosphatase_N"/>
</dbReference>
<accession>F8E721</accession>
<dbReference type="Gene3D" id="1.10.150.20">
    <property type="entry name" value="5' to 3' exonuclease, C-terminal subdomain"/>
    <property type="match status" value="1"/>
</dbReference>
<evidence type="ECO:0000313" key="5">
    <source>
        <dbReference type="EMBL" id="AEI14884.1"/>
    </source>
</evidence>
<dbReference type="GO" id="GO:0008270">
    <property type="term" value="F:zinc ion binding"/>
    <property type="evidence" value="ECO:0007669"/>
    <property type="project" value="TreeGrafter"/>
</dbReference>
<name>F8E721_FLESM</name>
<keyword evidence="1" id="KW-0808">Transferase</keyword>
<dbReference type="Pfam" id="PF14716">
    <property type="entry name" value="HHH_8"/>
    <property type="match status" value="1"/>
</dbReference>
<protein>
    <submittedName>
        <fullName evidence="5">PHP domain protein</fullName>
    </submittedName>
</protein>
<gene>
    <name evidence="5" type="ordered locus">Flexsi_1229</name>
</gene>
<dbReference type="Gene3D" id="3.20.20.140">
    <property type="entry name" value="Metal-dependent hydrolases"/>
    <property type="match status" value="1"/>
</dbReference>
<dbReference type="GO" id="GO:0005829">
    <property type="term" value="C:cytosol"/>
    <property type="evidence" value="ECO:0007669"/>
    <property type="project" value="TreeGrafter"/>
</dbReference>
<evidence type="ECO:0000256" key="2">
    <source>
        <dbReference type="ARBA" id="ARBA00022695"/>
    </source>
</evidence>
<dbReference type="PIRSF" id="PIRSF005047">
    <property type="entry name" value="UCP005047_YshC"/>
    <property type="match status" value="1"/>
</dbReference>
<dbReference type="Gene3D" id="1.10.150.110">
    <property type="entry name" value="DNA polymerase beta, N-terminal domain-like"/>
    <property type="match status" value="1"/>
</dbReference>
<dbReference type="InterPro" id="IPR047967">
    <property type="entry name" value="PolX_PHP"/>
</dbReference>
<dbReference type="CDD" id="cd07436">
    <property type="entry name" value="PHP_PolX"/>
    <property type="match status" value="1"/>
</dbReference>
<dbReference type="AlphaFoldDB" id="F8E721"/>
<dbReference type="InterPro" id="IPR043519">
    <property type="entry name" value="NT_sf"/>
</dbReference>
<dbReference type="CDD" id="cd00141">
    <property type="entry name" value="NT_POLXc"/>
    <property type="match status" value="1"/>
</dbReference>
<evidence type="ECO:0000259" key="3">
    <source>
        <dbReference type="SMART" id="SM00481"/>
    </source>
</evidence>
<dbReference type="RefSeq" id="WP_013886370.1">
    <property type="nucleotide sequence ID" value="NC_015672.1"/>
</dbReference>
<reference evidence="5 6" key="1">
    <citation type="journal article" date="2011" name="Stand. Genomic Sci.">
        <title>Genome sequence of the moderately thermophilic halophile Flexistipes sinusarabici strain (MAS10).</title>
        <authorList>
            <person name="Lapidus A."/>
            <person name="Chertkov O."/>
            <person name="Nolan M."/>
            <person name="Lucas S."/>
            <person name="Hammon N."/>
            <person name="Deshpande S."/>
            <person name="Cheng J.F."/>
            <person name="Tapia R."/>
            <person name="Han C."/>
            <person name="Goodwin L."/>
            <person name="Pitluck S."/>
            <person name="Liolios K."/>
            <person name="Pagani I."/>
            <person name="Ivanova N."/>
            <person name="Huntemann M."/>
            <person name="Mavromatis K."/>
            <person name="Mikhailova N."/>
            <person name="Pati A."/>
            <person name="Chen A."/>
            <person name="Palaniappan K."/>
            <person name="Land M."/>
            <person name="Hauser L."/>
            <person name="Brambilla E.M."/>
            <person name="Rohde M."/>
            <person name="Abt B."/>
            <person name="Spring S."/>
            <person name="Goker M."/>
            <person name="Bristow J."/>
            <person name="Eisen J.A."/>
            <person name="Markowitz V."/>
            <person name="Hugenholtz P."/>
            <person name="Kyrpides N.C."/>
            <person name="Klenk H.P."/>
            <person name="Woyke T."/>
        </authorList>
    </citation>
    <scope>NUCLEOTIDE SEQUENCE [LARGE SCALE GENOMIC DNA]</scope>
    <source>
        <strain evidence="6">DSM 4947 / MAS 10</strain>
    </source>
</reference>
<dbReference type="EMBL" id="CP002858">
    <property type="protein sequence ID" value="AEI14884.1"/>
    <property type="molecule type" value="Genomic_DNA"/>
</dbReference>
<feature type="domain" description="DNA-directed DNA polymerase X" evidence="4">
    <location>
        <begin position="1"/>
        <end position="313"/>
    </location>
</feature>
<dbReference type="InterPro" id="IPR050243">
    <property type="entry name" value="PHP_phosphatase"/>
</dbReference>
<dbReference type="InterPro" id="IPR022311">
    <property type="entry name" value="PolX-like"/>
</dbReference>
<dbReference type="NCBIfam" id="NF006375">
    <property type="entry name" value="PRK08609.1"/>
    <property type="match status" value="1"/>
</dbReference>
<proteinExistence type="predicted"/>
<dbReference type="PANTHER" id="PTHR36928">
    <property type="entry name" value="PHOSPHATASE YCDX-RELATED"/>
    <property type="match status" value="1"/>
</dbReference>
<dbReference type="SUPFAM" id="SSF47802">
    <property type="entry name" value="DNA polymerase beta, N-terminal domain-like"/>
    <property type="match status" value="1"/>
</dbReference>
<dbReference type="InterPro" id="IPR027421">
    <property type="entry name" value="DNA_pol_lamdba_lyase_dom_sf"/>
</dbReference>
<reference evidence="6" key="2">
    <citation type="submission" date="2011-06" db="EMBL/GenBank/DDBJ databases">
        <title>The complete genome of Flexistipes sinusarabici DSM 4947.</title>
        <authorList>
            <person name="Lucas S."/>
            <person name="Han J."/>
            <person name="Lapidus A."/>
            <person name="Bruce D."/>
            <person name="Goodwin L."/>
            <person name="Pitluck S."/>
            <person name="Peters L."/>
            <person name="Kyrpides N."/>
            <person name="Mavromatis K."/>
            <person name="Ivanova N."/>
            <person name="Mikhailova N."/>
            <person name="Chertkov O."/>
            <person name="Detter J.C."/>
            <person name="Tapia R."/>
            <person name="Han C."/>
            <person name="Land M."/>
            <person name="Hauser L."/>
            <person name="Markowitz V."/>
            <person name="Cheng J.-F."/>
            <person name="Hugenholtz P."/>
            <person name="Woyke T."/>
            <person name="Wu D."/>
            <person name="Spring S."/>
            <person name="Schroeder M."/>
            <person name="Brambilla E."/>
            <person name="Klenk H.-P."/>
            <person name="Eisen J.A."/>
        </authorList>
    </citation>
    <scope>NUCLEOTIDE SEQUENCE [LARGE SCALE GENOMIC DNA]</scope>
    <source>
        <strain evidence="6">DSM 4947 / MAS 10</strain>
    </source>
</reference>
<dbReference type="HOGENOM" id="CLU_017729_1_0_0"/>
<dbReference type="InterPro" id="IPR029398">
    <property type="entry name" value="PolB_thumb"/>
</dbReference>
<organism evidence="5 6">
    <name type="scientific">Flexistipes sinusarabici (strain ATCC 49648 / DSM 4947 / MAS 10)</name>
    <dbReference type="NCBI Taxonomy" id="717231"/>
    <lineage>
        <taxon>Bacteria</taxon>
        <taxon>Pseudomonadati</taxon>
        <taxon>Deferribacterota</taxon>
        <taxon>Deferribacteres</taxon>
        <taxon>Deferribacterales</taxon>
        <taxon>Flexistipitaceae</taxon>
        <taxon>Flexistipes</taxon>
    </lineage>
</organism>
<dbReference type="InterPro" id="IPR037160">
    <property type="entry name" value="DNA_Pol_thumb_sf"/>
</dbReference>
<evidence type="ECO:0000256" key="1">
    <source>
        <dbReference type="ARBA" id="ARBA00022679"/>
    </source>
</evidence>